<keyword evidence="1" id="KW-1133">Transmembrane helix</keyword>
<evidence type="ECO:0000313" key="3">
    <source>
        <dbReference type="Proteomes" id="UP001139263"/>
    </source>
</evidence>
<protein>
    <recommendedName>
        <fullName evidence="4">CvpA family protein</fullName>
    </recommendedName>
</protein>
<dbReference type="AlphaFoldDB" id="A0A9X2AE93"/>
<evidence type="ECO:0000313" key="2">
    <source>
        <dbReference type="EMBL" id="MCI0183102.1"/>
    </source>
</evidence>
<sequence length="639" mass="68651">MYVYLLAPLGIALAVVLGYGIQRISKKTYAFVVIAIIALSLGEYFSGFFPTINILFALYLIVLFIVTWMLRLLTVRSFAHLSRNRWLKPILIAALVLLAFALFSGGAIIIFVIGWAIYRSRRQPRGPRPVGNQSNSILNAIESWRQSLARLGPIALLSAIGAISMIASSALGGAASQVSAASTYGAQVALVKAHIKASIPPVAATDVPIVERTNAEIVLSNSIGGLGTQYHVSNQGLSLVRYQGQLIWAAPLDYNNGLIWLTKHISPGYVWTSASNPSAKPVLVQNTAYTITPQAGFSDNLRRVLYQNFPTHYIGTSDWELNPNGQGYWVTSLYSPAPGLAGLVTKVIVGSALTNPTTGHVMFYPIGKQPAWVSQVVGPNFAQNEAMRFGWDRAGLFASTFTHQLTTEPVHATPYNVLLSNGDLAWEIPMTSPNSDDNSLSGLVIVNAQTNKVTYTPFTGLQNDLAAEQRINGSTLNSSLSAGRPLLYNISGQYAYIAPVVNQSGIIQEVALVDPRNTTQPIISPTMADALSSWQNYLATGGSTSSTSQASNGVLTATVQRIANVLSSSGANGAPVKEYWLFLLNGTSYRASLSLNPNIVPFVRPGDNITITFTKGQTAPITINSIKDNTLNQKGTKTS</sequence>
<comment type="caution">
    <text evidence="2">The sequence shown here is derived from an EMBL/GenBank/DDBJ whole genome shotgun (WGS) entry which is preliminary data.</text>
</comment>
<gene>
    <name evidence="2" type="ORF">MM817_01372</name>
</gene>
<dbReference type="RefSeq" id="WP_241712923.1">
    <property type="nucleotide sequence ID" value="NZ_JALBUF010000003.1"/>
</dbReference>
<name>A0A9X2AE93_9BACL</name>
<keyword evidence="1" id="KW-0472">Membrane</keyword>
<dbReference type="Proteomes" id="UP001139263">
    <property type="component" value="Unassembled WGS sequence"/>
</dbReference>
<feature type="transmembrane region" description="Helical" evidence="1">
    <location>
        <begin position="90"/>
        <end position="118"/>
    </location>
</feature>
<dbReference type="EMBL" id="JALBUF010000003">
    <property type="protein sequence ID" value="MCI0183102.1"/>
    <property type="molecule type" value="Genomic_DNA"/>
</dbReference>
<keyword evidence="1" id="KW-0812">Transmembrane</keyword>
<feature type="transmembrane region" description="Helical" evidence="1">
    <location>
        <begin position="52"/>
        <end position="70"/>
    </location>
</feature>
<keyword evidence="3" id="KW-1185">Reference proteome</keyword>
<reference evidence="2" key="1">
    <citation type="submission" date="2022-03" db="EMBL/GenBank/DDBJ databases">
        <title>Draft Genome Sequence of Firmicute Strain S0AB, a Heterotrophic Iron/Sulfur-Oxidizing Extreme Acidophile.</title>
        <authorList>
            <person name="Vergara E."/>
            <person name="Pakostova E."/>
            <person name="Johnson D.B."/>
            <person name="Holmes D.S."/>
        </authorList>
    </citation>
    <scope>NUCLEOTIDE SEQUENCE</scope>
    <source>
        <strain evidence="2">S0AB</strain>
    </source>
</reference>
<evidence type="ECO:0008006" key="4">
    <source>
        <dbReference type="Google" id="ProtNLM"/>
    </source>
</evidence>
<evidence type="ECO:0000256" key="1">
    <source>
        <dbReference type="SAM" id="Phobius"/>
    </source>
</evidence>
<proteinExistence type="predicted"/>
<organism evidence="2 3">
    <name type="scientific">Sulfoacidibacillus ferrooxidans</name>
    <dbReference type="NCBI Taxonomy" id="2005001"/>
    <lineage>
        <taxon>Bacteria</taxon>
        <taxon>Bacillati</taxon>
        <taxon>Bacillota</taxon>
        <taxon>Bacilli</taxon>
        <taxon>Bacillales</taxon>
        <taxon>Alicyclobacillaceae</taxon>
        <taxon>Sulfoacidibacillus</taxon>
    </lineage>
</organism>
<feature type="transmembrane region" description="Helical" evidence="1">
    <location>
        <begin position="28"/>
        <end position="45"/>
    </location>
</feature>
<accession>A0A9X2AE93</accession>